<dbReference type="Proteomes" id="UP000006844">
    <property type="component" value="Chromosome"/>
</dbReference>
<keyword evidence="3 6" id="KW-0812">Transmembrane</keyword>
<evidence type="ECO:0000256" key="1">
    <source>
        <dbReference type="ARBA" id="ARBA00004651"/>
    </source>
</evidence>
<reference evidence="7 8" key="1">
    <citation type="journal article" date="2012" name="Stand. Genomic Sci.">
        <title>Complete genome sequence of Terriglobus saanensis type strain SP1PR4(T), an Acidobacteria from tundra soil.</title>
        <authorList>
            <person name="Rawat S.R."/>
            <person name="Mannisto M.K."/>
            <person name="Starovoytov V."/>
            <person name="Goodwin L."/>
            <person name="Nolan M."/>
            <person name="Hauser L."/>
            <person name="Land M."/>
            <person name="Davenport K.W."/>
            <person name="Woyke T."/>
            <person name="Haggblom M.M."/>
        </authorList>
    </citation>
    <scope>NUCLEOTIDE SEQUENCE</scope>
    <source>
        <strain evidence="8">ATCC BAA-1853 / DSM 23119 / SP1PR4</strain>
    </source>
</reference>
<dbReference type="EMBL" id="CP002467">
    <property type="protein sequence ID" value="ADV82224.1"/>
    <property type="molecule type" value="Genomic_DNA"/>
</dbReference>
<proteinExistence type="predicted"/>
<keyword evidence="2" id="KW-1003">Cell membrane</keyword>
<dbReference type="PANTHER" id="PTHR39087">
    <property type="entry name" value="UPF0104 MEMBRANE PROTEIN MJ1595"/>
    <property type="match status" value="1"/>
</dbReference>
<keyword evidence="8" id="KW-1185">Reference proteome</keyword>
<dbReference type="NCBIfam" id="TIGR00374">
    <property type="entry name" value="flippase-like domain"/>
    <property type="match status" value="1"/>
</dbReference>
<feature type="transmembrane region" description="Helical" evidence="6">
    <location>
        <begin position="45"/>
        <end position="63"/>
    </location>
</feature>
<organism evidence="7 8">
    <name type="scientific">Terriglobus saanensis (strain ATCC BAA-1853 / DSM 23119 / SP1PR4)</name>
    <dbReference type="NCBI Taxonomy" id="401053"/>
    <lineage>
        <taxon>Bacteria</taxon>
        <taxon>Pseudomonadati</taxon>
        <taxon>Acidobacteriota</taxon>
        <taxon>Terriglobia</taxon>
        <taxon>Terriglobales</taxon>
        <taxon>Acidobacteriaceae</taxon>
        <taxon>Terriglobus</taxon>
    </lineage>
</organism>
<dbReference type="eggNOG" id="COG0392">
    <property type="taxonomic scope" value="Bacteria"/>
</dbReference>
<accession>E8V0T3</accession>
<gene>
    <name evidence="7" type="ordered locus">AciPR4_1401</name>
</gene>
<feature type="transmembrane region" description="Helical" evidence="6">
    <location>
        <begin position="131"/>
        <end position="153"/>
    </location>
</feature>
<dbReference type="InterPro" id="IPR022791">
    <property type="entry name" value="L-PG_synthase/AglD"/>
</dbReference>
<evidence type="ECO:0000256" key="4">
    <source>
        <dbReference type="ARBA" id="ARBA00022989"/>
    </source>
</evidence>
<feature type="transmembrane region" description="Helical" evidence="6">
    <location>
        <begin position="12"/>
        <end position="33"/>
    </location>
</feature>
<dbReference type="HOGENOM" id="CLU_048072_3_1_0"/>
<dbReference type="Pfam" id="PF03706">
    <property type="entry name" value="LPG_synthase_TM"/>
    <property type="match status" value="1"/>
</dbReference>
<comment type="subcellular location">
    <subcellularLocation>
        <location evidence="1">Cell membrane</location>
        <topology evidence="1">Multi-pass membrane protein</topology>
    </subcellularLocation>
</comment>
<evidence type="ECO:0000256" key="5">
    <source>
        <dbReference type="ARBA" id="ARBA00023136"/>
    </source>
</evidence>
<protein>
    <recommendedName>
        <fullName evidence="9">Lysylphosphatidylglycerol synthetase/UPF0104</fullName>
    </recommendedName>
</protein>
<evidence type="ECO:0000313" key="7">
    <source>
        <dbReference type="EMBL" id="ADV82224.1"/>
    </source>
</evidence>
<dbReference type="AlphaFoldDB" id="E8V0T3"/>
<evidence type="ECO:0000313" key="8">
    <source>
        <dbReference type="Proteomes" id="UP000006844"/>
    </source>
</evidence>
<evidence type="ECO:0008006" key="9">
    <source>
        <dbReference type="Google" id="ProtNLM"/>
    </source>
</evidence>
<dbReference type="STRING" id="401053.AciPR4_1401"/>
<dbReference type="RefSeq" id="WP_013567957.1">
    <property type="nucleotide sequence ID" value="NC_014963.1"/>
</dbReference>
<feature type="transmembrane region" description="Helical" evidence="6">
    <location>
        <begin position="224"/>
        <end position="244"/>
    </location>
</feature>
<dbReference type="GO" id="GO:0005886">
    <property type="term" value="C:plasma membrane"/>
    <property type="evidence" value="ECO:0007669"/>
    <property type="project" value="UniProtKB-SubCell"/>
</dbReference>
<dbReference type="KEGG" id="tsa:AciPR4_1401"/>
<keyword evidence="4 6" id="KW-1133">Transmembrane helix</keyword>
<evidence type="ECO:0000256" key="3">
    <source>
        <dbReference type="ARBA" id="ARBA00022692"/>
    </source>
</evidence>
<evidence type="ECO:0000256" key="6">
    <source>
        <dbReference type="SAM" id="Phobius"/>
    </source>
</evidence>
<evidence type="ECO:0000256" key="2">
    <source>
        <dbReference type="ARBA" id="ARBA00022475"/>
    </source>
</evidence>
<sequence>MSEQKKKRNLWKTLPGFVISAFFLWRTLTGIHFKTIQSIRFVDRWWFAALAIALITGYTLRVYRWWLMLRASGAPGFGVCARVLLTSFAANNVLPFRIGDFLRVFGYAEELGSSSSSILGTVILERLLDMFMLLSFLTAAVATSTHVLTFPMFGHDVRILSFALPVLAVVTLGVAAFLLFARQMETLVRGLVGALPAGRLVDKAESWILLAFDSVKKLSLTAKLMLLFTSLGAWFCEGIIFVAASRVMGLVVGARGPWLALSLSNLSYLIPSSPGAIGTFEYFCKLGMVSQGGKPDLAAVYGLLVHVIVLLTITVAGGIAFFMHRAGRARVIARADRAEVASERKTPVRN</sequence>
<feature type="transmembrane region" description="Helical" evidence="6">
    <location>
        <begin position="298"/>
        <end position="322"/>
    </location>
</feature>
<keyword evidence="5 6" id="KW-0472">Membrane</keyword>
<feature type="transmembrane region" description="Helical" evidence="6">
    <location>
        <begin position="159"/>
        <end position="181"/>
    </location>
</feature>
<dbReference type="PANTHER" id="PTHR39087:SF2">
    <property type="entry name" value="UPF0104 MEMBRANE PROTEIN MJ1595"/>
    <property type="match status" value="1"/>
</dbReference>
<name>E8V0T3_TERSS</name>